<reference evidence="8" key="1">
    <citation type="submission" date="2023-02" db="EMBL/GenBank/DDBJ databases">
        <title>Tahibacter soli sp. nov. isolated from soil.</title>
        <authorList>
            <person name="Baek J.H."/>
            <person name="Lee J.K."/>
            <person name="Choi D.G."/>
            <person name="Jeon C.O."/>
        </authorList>
    </citation>
    <scope>NUCLEOTIDE SEQUENCE</scope>
    <source>
        <strain evidence="8">BL</strain>
    </source>
</reference>
<accession>A0A9X4BLG6</accession>
<evidence type="ECO:0000256" key="1">
    <source>
        <dbReference type="ARBA" id="ARBA00004141"/>
    </source>
</evidence>
<evidence type="ECO:0000256" key="2">
    <source>
        <dbReference type="ARBA" id="ARBA00022692"/>
    </source>
</evidence>
<dbReference type="Gene3D" id="3.40.30.10">
    <property type="entry name" value="Glutaredoxin"/>
    <property type="match status" value="1"/>
</dbReference>
<keyword evidence="4 6" id="KW-1133">Transmembrane helix</keyword>
<keyword evidence="2 6" id="KW-0812">Transmembrane</keyword>
<feature type="transmembrane region" description="Helical" evidence="6">
    <location>
        <begin position="245"/>
        <end position="265"/>
    </location>
</feature>
<feature type="transmembrane region" description="Helical" evidence="6">
    <location>
        <begin position="70"/>
        <end position="91"/>
    </location>
</feature>
<dbReference type="GO" id="GO:0045454">
    <property type="term" value="P:cell redox homeostasis"/>
    <property type="evidence" value="ECO:0007669"/>
    <property type="project" value="TreeGrafter"/>
</dbReference>
<dbReference type="Pfam" id="PF02683">
    <property type="entry name" value="DsbD_TM"/>
    <property type="match status" value="1"/>
</dbReference>
<dbReference type="InterPro" id="IPR035671">
    <property type="entry name" value="DsbD_gamma"/>
</dbReference>
<evidence type="ECO:0000256" key="3">
    <source>
        <dbReference type="ARBA" id="ARBA00022748"/>
    </source>
</evidence>
<comment type="subcellular location">
    <subcellularLocation>
        <location evidence="1">Membrane</location>
        <topology evidence="1">Multi-pass membrane protein</topology>
    </subcellularLocation>
</comment>
<comment type="caution">
    <text evidence="8">The sequence shown here is derived from an EMBL/GenBank/DDBJ whole genome shotgun (WGS) entry which is preliminary data.</text>
</comment>
<organism evidence="8 9">
    <name type="scientific">Tahibacter soli</name>
    <dbReference type="NCBI Taxonomy" id="2983605"/>
    <lineage>
        <taxon>Bacteria</taxon>
        <taxon>Pseudomonadati</taxon>
        <taxon>Pseudomonadota</taxon>
        <taxon>Gammaproteobacteria</taxon>
        <taxon>Lysobacterales</taxon>
        <taxon>Rhodanobacteraceae</taxon>
        <taxon>Tahibacter</taxon>
    </lineage>
</organism>
<feature type="transmembrane region" description="Helical" evidence="6">
    <location>
        <begin position="150"/>
        <end position="169"/>
    </location>
</feature>
<dbReference type="RefSeq" id="WP_263541871.1">
    <property type="nucleotide sequence ID" value="NZ_JAOVZO020000018.1"/>
</dbReference>
<keyword evidence="3" id="KW-0201">Cytochrome c-type biogenesis</keyword>
<dbReference type="GO" id="GO:0015035">
    <property type="term" value="F:protein-disulfide reductase activity"/>
    <property type="evidence" value="ECO:0007669"/>
    <property type="project" value="TreeGrafter"/>
</dbReference>
<dbReference type="Proteomes" id="UP001139971">
    <property type="component" value="Unassembled WGS sequence"/>
</dbReference>
<dbReference type="SUPFAM" id="SSF52833">
    <property type="entry name" value="Thioredoxin-like"/>
    <property type="match status" value="1"/>
</dbReference>
<dbReference type="PANTHER" id="PTHR32234">
    <property type="entry name" value="THIOL:DISULFIDE INTERCHANGE PROTEIN DSBD"/>
    <property type="match status" value="1"/>
</dbReference>
<evidence type="ECO:0000256" key="6">
    <source>
        <dbReference type="SAM" id="Phobius"/>
    </source>
</evidence>
<dbReference type="InterPro" id="IPR003834">
    <property type="entry name" value="Cyt_c_assmbl_TM_dom"/>
</dbReference>
<proteinExistence type="predicted"/>
<dbReference type="EMBL" id="JAOVZO020000018">
    <property type="protein sequence ID" value="MDC8014234.1"/>
    <property type="molecule type" value="Genomic_DNA"/>
</dbReference>
<gene>
    <name evidence="8" type="ORF">OD750_016935</name>
</gene>
<evidence type="ECO:0000313" key="9">
    <source>
        <dbReference type="Proteomes" id="UP001139971"/>
    </source>
</evidence>
<keyword evidence="5 6" id="KW-0472">Membrane</keyword>
<dbReference type="InterPro" id="IPR036249">
    <property type="entry name" value="Thioredoxin-like_sf"/>
</dbReference>
<dbReference type="GO" id="GO:0017004">
    <property type="term" value="P:cytochrome complex assembly"/>
    <property type="evidence" value="ECO:0007669"/>
    <property type="project" value="UniProtKB-KW"/>
</dbReference>
<evidence type="ECO:0000259" key="7">
    <source>
        <dbReference type="Pfam" id="PF02683"/>
    </source>
</evidence>
<dbReference type="CDD" id="cd02953">
    <property type="entry name" value="DsbDgamma"/>
    <property type="match status" value="1"/>
</dbReference>
<dbReference type="Pfam" id="PF13899">
    <property type="entry name" value="Thioredoxin_7"/>
    <property type="match status" value="1"/>
</dbReference>
<feature type="transmembrane region" description="Helical" evidence="6">
    <location>
        <begin position="25"/>
        <end position="49"/>
    </location>
</feature>
<dbReference type="GO" id="GO:0016020">
    <property type="term" value="C:membrane"/>
    <property type="evidence" value="ECO:0007669"/>
    <property type="project" value="UniProtKB-SubCell"/>
</dbReference>
<evidence type="ECO:0000313" key="8">
    <source>
        <dbReference type="EMBL" id="MDC8014234.1"/>
    </source>
</evidence>
<dbReference type="PANTHER" id="PTHR32234:SF3">
    <property type="entry name" value="SUPPRESSION OF COPPER SENSITIVITY PROTEIN"/>
    <property type="match status" value="1"/>
</dbReference>
<sequence length="434" mass="44648">MARGRTDSRRGLGAPAPVAPHEGGLAFALAFALLGGVLLNLMPCVFPVLSLKALGLAEGAHAPGAARRGGLAYLAGTVAGFVALAGVLLALRGAGQSLGWGFQLQSPTLVAALMYLMLAMGLSLSGVYVVGARWSGTGQRLTEGGGVRAAFFTGVLACLVASPCTAPFMGPALGYALTQPAWAALAVFAALGAGLALPIVALGFVPLLARWLPRPGAWMETLKQVLAFPLYLTAVWLFWVLMRQVGADASALVLAGAVVLVGALVWHGRAQFAAPRVLRRLAIAALVLVAVVPLADLKPQAATHAGADAAWQPWDAGKLDALRQEGAPVLVNMTAAWCITCLANERVALSSDTFREALRNTGTRYLKGDWTNQDAAITTYLAGFGRSGVPLYVLYPRGGGAPEVLPQILTPGLVADALARAAAGPATPATRSSP</sequence>
<name>A0A9X4BLG6_9GAMM</name>
<feature type="transmembrane region" description="Helical" evidence="6">
    <location>
        <begin position="181"/>
        <end position="209"/>
    </location>
</feature>
<evidence type="ECO:0000256" key="5">
    <source>
        <dbReference type="ARBA" id="ARBA00023136"/>
    </source>
</evidence>
<feature type="domain" description="Cytochrome C biogenesis protein transmembrane" evidence="7">
    <location>
        <begin position="27"/>
        <end position="238"/>
    </location>
</feature>
<evidence type="ECO:0000256" key="4">
    <source>
        <dbReference type="ARBA" id="ARBA00022989"/>
    </source>
</evidence>
<feature type="transmembrane region" description="Helical" evidence="6">
    <location>
        <begin position="111"/>
        <end position="130"/>
    </location>
</feature>
<feature type="transmembrane region" description="Helical" evidence="6">
    <location>
        <begin position="277"/>
        <end position="295"/>
    </location>
</feature>
<protein>
    <submittedName>
        <fullName evidence="8">Thioredoxin family protein</fullName>
    </submittedName>
</protein>
<keyword evidence="9" id="KW-1185">Reference proteome</keyword>
<feature type="transmembrane region" description="Helical" evidence="6">
    <location>
        <begin position="221"/>
        <end position="239"/>
    </location>
</feature>
<dbReference type="AlphaFoldDB" id="A0A9X4BLG6"/>